<name>A0A6A4SLP5_SCOMX</name>
<dbReference type="Proteomes" id="UP000438429">
    <property type="component" value="Unassembled WGS sequence"/>
</dbReference>
<feature type="compositionally biased region" description="Polar residues" evidence="1">
    <location>
        <begin position="195"/>
        <end position="251"/>
    </location>
</feature>
<evidence type="ECO:0008006" key="4">
    <source>
        <dbReference type="Google" id="ProtNLM"/>
    </source>
</evidence>
<organism evidence="2 3">
    <name type="scientific">Scophthalmus maximus</name>
    <name type="common">Turbot</name>
    <name type="synonym">Psetta maxima</name>
    <dbReference type="NCBI Taxonomy" id="52904"/>
    <lineage>
        <taxon>Eukaryota</taxon>
        <taxon>Metazoa</taxon>
        <taxon>Chordata</taxon>
        <taxon>Craniata</taxon>
        <taxon>Vertebrata</taxon>
        <taxon>Euteleostomi</taxon>
        <taxon>Actinopterygii</taxon>
        <taxon>Neopterygii</taxon>
        <taxon>Teleostei</taxon>
        <taxon>Neoteleostei</taxon>
        <taxon>Acanthomorphata</taxon>
        <taxon>Carangaria</taxon>
        <taxon>Pleuronectiformes</taxon>
        <taxon>Pleuronectoidei</taxon>
        <taxon>Scophthalmidae</taxon>
        <taxon>Scophthalmus</taxon>
    </lineage>
</organism>
<feature type="region of interest" description="Disordered" evidence="1">
    <location>
        <begin position="86"/>
        <end position="121"/>
    </location>
</feature>
<protein>
    <recommendedName>
        <fullName evidence="4">HECT domain-containing protein</fullName>
    </recommendedName>
</protein>
<dbReference type="InterPro" id="IPR035983">
    <property type="entry name" value="Hect_E3_ubiquitin_ligase"/>
</dbReference>
<evidence type="ECO:0000313" key="2">
    <source>
        <dbReference type="EMBL" id="KAF0032061.1"/>
    </source>
</evidence>
<dbReference type="EMBL" id="VEVO01000014">
    <property type="protein sequence ID" value="KAF0032061.1"/>
    <property type="molecule type" value="Genomic_DNA"/>
</dbReference>
<reference evidence="2 3" key="1">
    <citation type="submission" date="2019-06" db="EMBL/GenBank/DDBJ databases">
        <title>Draft genomes of female and male turbot (Scophthalmus maximus).</title>
        <authorList>
            <person name="Xu H."/>
            <person name="Xu X.-W."/>
            <person name="Shao C."/>
            <person name="Chen S."/>
        </authorList>
    </citation>
    <scope>NUCLEOTIDE SEQUENCE [LARGE SCALE GENOMIC DNA]</scope>
    <source>
        <strain evidence="2">Ysfricsl-2016a</strain>
        <tissue evidence="2">Blood</tissue>
    </source>
</reference>
<gene>
    <name evidence="2" type="ORF">F2P81_016616</name>
</gene>
<feature type="compositionally biased region" description="Acidic residues" evidence="1">
    <location>
        <begin position="87"/>
        <end position="105"/>
    </location>
</feature>
<evidence type="ECO:0000313" key="3">
    <source>
        <dbReference type="Proteomes" id="UP000438429"/>
    </source>
</evidence>
<evidence type="ECO:0000256" key="1">
    <source>
        <dbReference type="SAM" id="MobiDB-lite"/>
    </source>
</evidence>
<feature type="compositionally biased region" description="Basic and acidic residues" evidence="1">
    <location>
        <begin position="106"/>
        <end position="121"/>
    </location>
</feature>
<accession>A0A6A4SLP5</accession>
<dbReference type="AlphaFoldDB" id="A0A6A4SLP5"/>
<dbReference type="GO" id="GO:0004842">
    <property type="term" value="F:ubiquitin-protein transferase activity"/>
    <property type="evidence" value="ECO:0007669"/>
    <property type="project" value="InterPro"/>
</dbReference>
<proteinExistence type="predicted"/>
<comment type="caution">
    <text evidence="2">The sequence shown here is derived from an EMBL/GenBank/DDBJ whole genome shotgun (WGS) entry which is preliminary data.</text>
</comment>
<sequence>MRAKQGGGTRTVVVGVECDMDTVLEKGKNFFFPKGMSTRGHETQFNFEVWDYKQNPVHEDVTIDIIYDAVGMPRLRFYIATCPKEELENDSDTDDTEAEHDDDVEETHYYDEDDGGDKMDADDIVQQSEDDAGREIADEFQKEDNILLDEQGDAFNISNIDLTSDVSDYEVTFGPGSSEHTGDKMTEPYDFEGMLQQQPPSTPCASSDSPSCTSGASSDSPPASTSGASIDLPPSTSEASTTQQPLSTSRSPKIVTIHHGNCLNEMINGFLDLAVLTQPLIIKRLLPDNTEENGTGSGAMRDVYSSFWKEFYDRCTVGTTVKVPFIRHDFNSDTWKAIGRILLRGYRTCQYLPIKLALPLVEEILYGEVCSDLFETFMQFVSSHDHAILQKALNDFSSVDTLREILLEIAHKELIQKPMYVIDCLRDVIEPNITLNHDDLVEMYGNLKPSPKREQGLLQLPVMMTPKQREVENNLKRYLRELDEEKLGKFLRFTTGSDLMTCYRIEILFSNMSKFTRRPIGHTCGRVLEVADCYENFPDFRSEFNAVFDSNIWIMDIV</sequence>
<dbReference type="SUPFAM" id="SSF56204">
    <property type="entry name" value="Hect, E3 ligase catalytic domain"/>
    <property type="match status" value="1"/>
</dbReference>
<feature type="region of interest" description="Disordered" evidence="1">
    <location>
        <begin position="193"/>
        <end position="251"/>
    </location>
</feature>